<gene>
    <name evidence="5" type="ORF">PFTANZ_06365</name>
</gene>
<reference evidence="5 6" key="1">
    <citation type="submission" date="2013-02" db="EMBL/GenBank/DDBJ databases">
        <title>The Genome Annotation of Plasmodium falciparum Tanzania (2000708).</title>
        <authorList>
            <consortium name="The Broad Institute Genome Sequencing Platform"/>
            <consortium name="The Broad Institute Genome Sequencing Center for Infectious Disease"/>
            <person name="Neafsey D."/>
            <person name="Hoffman S."/>
            <person name="Volkman S."/>
            <person name="Rosenthal P."/>
            <person name="Walker B."/>
            <person name="Young S.K."/>
            <person name="Zeng Q."/>
            <person name="Gargeya S."/>
            <person name="Fitzgerald M."/>
            <person name="Haas B."/>
            <person name="Abouelleil A."/>
            <person name="Allen A.W."/>
            <person name="Alvarado L."/>
            <person name="Arachchi H.M."/>
            <person name="Berlin A.M."/>
            <person name="Chapman S.B."/>
            <person name="Gainer-Dewar J."/>
            <person name="Goldberg J."/>
            <person name="Griggs A."/>
            <person name="Gujja S."/>
            <person name="Hansen M."/>
            <person name="Howarth C."/>
            <person name="Imamovic A."/>
            <person name="Ireland A."/>
            <person name="Larimer J."/>
            <person name="McCowan C."/>
            <person name="Murphy C."/>
            <person name="Pearson M."/>
            <person name="Poon T.W."/>
            <person name="Priest M."/>
            <person name="Roberts A."/>
            <person name="Saif S."/>
            <person name="Shea T."/>
            <person name="Sisk P."/>
            <person name="Sykes S."/>
            <person name="Wortman J."/>
            <person name="Nusbaum C."/>
            <person name="Birren B."/>
        </authorList>
    </citation>
    <scope>NUCLEOTIDE SEQUENCE [LARGE SCALE GENOMIC DNA]</scope>
    <source>
        <strain evidence="6">Tanzania (2000708)</strain>
    </source>
</reference>
<feature type="compositionally biased region" description="Low complexity" evidence="1">
    <location>
        <begin position="613"/>
        <end position="627"/>
    </location>
</feature>
<evidence type="ECO:0000256" key="1">
    <source>
        <dbReference type="SAM" id="MobiDB-lite"/>
    </source>
</evidence>
<evidence type="ECO:0000259" key="3">
    <source>
        <dbReference type="Pfam" id="PF05424"/>
    </source>
</evidence>
<feature type="region of interest" description="Disordered" evidence="1">
    <location>
        <begin position="562"/>
        <end position="634"/>
    </location>
</feature>
<feature type="domain" description="Duffy-binding-like" evidence="2">
    <location>
        <begin position="220"/>
        <end position="305"/>
    </location>
</feature>
<dbReference type="Pfam" id="PF22672">
    <property type="entry name" value="DBL_C"/>
    <property type="match status" value="2"/>
</dbReference>
<dbReference type="Gene3D" id="1.20.1310.20">
    <property type="entry name" value="Duffy-antigen binding domain"/>
    <property type="match status" value="3"/>
</dbReference>
<dbReference type="InterPro" id="IPR004258">
    <property type="entry name" value="DBL"/>
</dbReference>
<dbReference type="FunFam" id="1.20.1310.20:FF:000002">
    <property type="entry name" value="Erythrocyte membrane protein 1, PfEMP1"/>
    <property type="match status" value="1"/>
</dbReference>
<dbReference type="Pfam" id="PF03011">
    <property type="entry name" value="PFEMP"/>
    <property type="match status" value="1"/>
</dbReference>
<feature type="non-terminal residue" evidence="5">
    <location>
        <position position="1472"/>
    </location>
</feature>
<accession>A0A024VW51</accession>
<name>A0A024VW51_PLAFA</name>
<evidence type="ECO:0000313" key="6">
    <source>
        <dbReference type="Proteomes" id="UP000030708"/>
    </source>
</evidence>
<feature type="non-terminal residue" evidence="5">
    <location>
        <position position="1"/>
    </location>
</feature>
<feature type="domain" description="Duffy-binding-like" evidence="4">
    <location>
        <begin position="1261"/>
        <end position="1402"/>
    </location>
</feature>
<evidence type="ECO:0000259" key="2">
    <source>
        <dbReference type="Pfam" id="PF03011"/>
    </source>
</evidence>
<dbReference type="InterPro" id="IPR042202">
    <property type="entry name" value="Duffy-ag-bd_sf"/>
</dbReference>
<reference evidence="5 6" key="2">
    <citation type="submission" date="2013-02" db="EMBL/GenBank/DDBJ databases">
        <title>The Genome Sequence of Plasmodium falciparum Tanzania (2000708).</title>
        <authorList>
            <consortium name="The Broad Institute Genome Sequencing Platform"/>
            <consortium name="The Broad Institute Genome Sequencing Center for Infectious Disease"/>
            <person name="Neafsey D."/>
            <person name="Cheeseman I."/>
            <person name="Volkman S."/>
            <person name="Adams J."/>
            <person name="Walker B."/>
            <person name="Young S.K."/>
            <person name="Zeng Q."/>
            <person name="Gargeya S."/>
            <person name="Fitzgerald M."/>
            <person name="Haas B."/>
            <person name="Abouelleil A."/>
            <person name="Alvarado L."/>
            <person name="Arachchi H.M."/>
            <person name="Berlin A.M."/>
            <person name="Chapman S.B."/>
            <person name="Dewar J."/>
            <person name="Goldberg J."/>
            <person name="Griggs A."/>
            <person name="Gujja S."/>
            <person name="Hansen M."/>
            <person name="Howarth C."/>
            <person name="Imamovic A."/>
            <person name="Larimer J."/>
            <person name="McCowan C."/>
            <person name="Murphy C."/>
            <person name="Neiman D."/>
            <person name="Pearson M."/>
            <person name="Priest M."/>
            <person name="Roberts A."/>
            <person name="Saif S."/>
            <person name="Shea T."/>
            <person name="Sisk P."/>
            <person name="Sykes S."/>
            <person name="Wortman J."/>
            <person name="Nusbaum C."/>
            <person name="Birren B."/>
        </authorList>
    </citation>
    <scope>NUCLEOTIDE SEQUENCE [LARGE SCALE GENOMIC DNA]</scope>
    <source>
        <strain evidence="6">Tanzania (2000708)</strain>
    </source>
</reference>
<dbReference type="GO" id="GO:0016020">
    <property type="term" value="C:membrane"/>
    <property type="evidence" value="ECO:0007669"/>
    <property type="project" value="InterPro"/>
</dbReference>
<dbReference type="Proteomes" id="UP000030708">
    <property type="component" value="Unassembled WGS sequence"/>
</dbReference>
<dbReference type="EMBL" id="KI926997">
    <property type="protein sequence ID" value="ETW32914.1"/>
    <property type="molecule type" value="Genomic_DNA"/>
</dbReference>
<dbReference type="Pfam" id="PF05424">
    <property type="entry name" value="Duffy_binding"/>
    <property type="match status" value="3"/>
</dbReference>
<sequence>GDGHDCTQTDLSHNQIFVDLHCPDCADECEKYKKWREKQENEFNKQKRKYEKEIEKSDTSFMNDHDKKFYDELKKKNVYSSINLFLESLNHGKQCQDNIDKKIKTDFKNNLETFASSEYCEACPLHGVKCSQKKCTPINKNSTNKKNENDKSATKIEVLVLGRERGDIHRNLKVCKNTDLLKYPGIQKWICRNKDQIDQCNIENFVKHIDIDRDIRFNVLFQRWLRYFVKDYNKMREKLNPCIKKENGKEHICIKGCKNKCECVENWIKIKEAEWKKINQHYNQQKKHYTYSEKKKKDPYEQQLKGTLSKAQFLDGLYKPSDWGVRRGPPDSCGINHLFHTNINNGTNDGRNPCDLRNQNRFGENAEAYCNSDKIRVIGKGDGTACVPFRRQNMCDKNLEYLDNTNTDDTDDLLGNVLVTAKYEGESIVTKHPNKTSSDLCTSLARSFADIGDIVRGRDMFKRNNHDNVENGLKKVFEKINDNLKEKGIHDYNDISGNYYKLREDWWTINRDQRVKRVAKKKQKQASVRHDGDISKLKADAKLGQYNNHVVGSALKSECEITKEHTKDSRRLPPLRGQQGRQVVKNERDIVEAASEEEEREAEEKKEEETAKEAPQPQEPQEPSATPGVKPPCDIVEEHFKDKHDNTGGIEKCNPKTYGTYPKWDCTMTNVKTEHNGACMPPRRQKLCLINLQHLTEKTSDDLRKAFIKCAAVETCFLWHKYKTDNNGGADLQIKLEGGKIPEDFKRQMFYTFGDFRDLCLDTDISKNSGNIGKVNENINKVFNNKKGLEKENDKSKRVAWWETNGPEIWEGMLCALSYDTEKRAFKKEIHTKLNKNPEYTYSTVKFSGDKTTTLEEFAKRPQFLRWFTEWGDEYCRERKKKENEVKSKCTEAKNYEGCEKDKNKSNCVTACNAYKKYITDKKEQYDKQNKKFEAEKTSGKAGYKNYSKREAPEYLDKECLNSACNCMYKVKEITDYWTNPHKTYNTPSLKTKCACPPPPCEIVDAILGDKTSKSYAEGCKWKYKTPQGGLGWLCNNKGSKEGDTTVCIPPRRKRLYLGNLKTLAEGATQDDLRTAFIETAAIETFFAWHEFKKEKEREYKEEKQRNGELGFIDGNDQIPKDPDNPQNKIRKNGEIHEEFKSQMFYTLADYRDILFGNNIGIGNDMGKVKSNIDKVFANSSGKTPTAKKTTPKEWWEKNAKDIWEGMLCALSYDTETKIKDEEKSDYDYNRVTFIGGFNDNSITKLTDFVKRPPYFRWLEEWGHEFCRKRTHNLAKIKVDCRAQNGKNHCDDDGFDCDEIGPNEYGSFSTFNCPSCAISCRSYKKWISVKKNEFNKQREKYETKIKNFDTNNYDKEFYKTLQKQCPTVSSFIASLKDGPCNNNNTKDGKINFNNPDDTFGPAKNCAPCPVFGVNCKESDCNDAPVKSCNGKNFIVVDDIKKVKKRIDEDVIIVSDNSTNGLPSALMSSCQNT</sequence>
<proteinExistence type="predicted"/>
<evidence type="ECO:0000313" key="5">
    <source>
        <dbReference type="EMBL" id="ETW32914.1"/>
    </source>
</evidence>
<dbReference type="Gene3D" id="1.20.58.1930">
    <property type="match status" value="1"/>
</dbReference>
<dbReference type="SUPFAM" id="SSF140924">
    <property type="entry name" value="Duffy binding domain-like"/>
    <property type="match status" value="5"/>
</dbReference>
<feature type="compositionally biased region" description="Basic and acidic residues" evidence="1">
    <location>
        <begin position="602"/>
        <end position="612"/>
    </location>
</feature>
<feature type="compositionally biased region" description="Basic and acidic residues" evidence="1">
    <location>
        <begin position="562"/>
        <end position="571"/>
    </location>
</feature>
<organism evidence="5 6">
    <name type="scientific">Plasmodium falciparum Tanzania</name>
    <name type="common">2000708</name>
    <dbReference type="NCBI Taxonomy" id="1036725"/>
    <lineage>
        <taxon>Eukaryota</taxon>
        <taxon>Sar</taxon>
        <taxon>Alveolata</taxon>
        <taxon>Apicomplexa</taxon>
        <taxon>Aconoidasida</taxon>
        <taxon>Haemosporida</taxon>
        <taxon>Plasmodiidae</taxon>
        <taxon>Plasmodium</taxon>
        <taxon>Plasmodium (Laverania)</taxon>
    </lineage>
</organism>
<dbReference type="Gene3D" id="1.20.58.830">
    <property type="match status" value="3"/>
</dbReference>
<dbReference type="InterPro" id="IPR008602">
    <property type="entry name" value="Duffy-antigen-binding"/>
</dbReference>
<dbReference type="GO" id="GO:0046789">
    <property type="term" value="F:host cell surface receptor binding"/>
    <property type="evidence" value="ECO:0007669"/>
    <property type="project" value="InterPro"/>
</dbReference>
<feature type="region of interest" description="Disordered" evidence="1">
    <location>
        <begin position="1099"/>
        <end position="1130"/>
    </location>
</feature>
<feature type="domain" description="Duffy-binding-like" evidence="4">
    <location>
        <begin position="1"/>
        <end position="118"/>
    </location>
</feature>
<feature type="domain" description="Duffy-antigen binding" evidence="3">
    <location>
        <begin position="1047"/>
        <end position="1221"/>
    </location>
</feature>
<protein>
    <submittedName>
        <fullName evidence="5">Uncharacterized protein</fullName>
    </submittedName>
</protein>
<evidence type="ECO:0000259" key="4">
    <source>
        <dbReference type="Pfam" id="PF22672"/>
    </source>
</evidence>
<feature type="domain" description="Duffy-antigen binding" evidence="3">
    <location>
        <begin position="677"/>
        <end position="843"/>
    </location>
</feature>
<dbReference type="InterPro" id="IPR054595">
    <property type="entry name" value="DBL_C"/>
</dbReference>
<feature type="domain" description="Duffy-antigen binding" evidence="3">
    <location>
        <begin position="385"/>
        <end position="522"/>
    </location>
</feature>